<organism evidence="15 16">
    <name type="scientific">Xanthocytophaga flava</name>
    <dbReference type="NCBI Taxonomy" id="3048013"/>
    <lineage>
        <taxon>Bacteria</taxon>
        <taxon>Pseudomonadati</taxon>
        <taxon>Bacteroidota</taxon>
        <taxon>Cytophagia</taxon>
        <taxon>Cytophagales</taxon>
        <taxon>Rhodocytophagaceae</taxon>
        <taxon>Xanthocytophaga</taxon>
    </lineage>
</organism>
<comment type="similarity">
    <text evidence="6 7">Belongs to the RNA polymerase beta chain family.</text>
</comment>
<feature type="domain" description="RNA polymerase Rpb2" evidence="11">
    <location>
        <begin position="307"/>
        <end position="415"/>
    </location>
</feature>
<evidence type="ECO:0000256" key="8">
    <source>
        <dbReference type="RuleBase" id="RU363031"/>
    </source>
</evidence>
<dbReference type="Proteomes" id="UP001241110">
    <property type="component" value="Unassembled WGS sequence"/>
</dbReference>
<evidence type="ECO:0000313" key="15">
    <source>
        <dbReference type="EMBL" id="MDJ1480124.1"/>
    </source>
</evidence>
<dbReference type="NCBIfam" id="TIGR02013">
    <property type="entry name" value="rpoB"/>
    <property type="match status" value="1"/>
</dbReference>
<feature type="domain" description="DNA-directed RNA polymerase subunit 2 hybrid-binding" evidence="9">
    <location>
        <begin position="680"/>
        <end position="1214"/>
    </location>
</feature>
<evidence type="ECO:0000259" key="12">
    <source>
        <dbReference type="Pfam" id="PF04563"/>
    </source>
</evidence>
<protein>
    <recommendedName>
        <fullName evidence="6 8">DNA-directed RNA polymerase subunit beta</fullName>
        <shortName evidence="6">RNAP subunit beta</shortName>
        <ecNumber evidence="6 8">2.7.7.6</ecNumber>
    </recommendedName>
    <alternativeName>
        <fullName evidence="6">RNA polymerase subunit beta</fullName>
    </alternativeName>
    <alternativeName>
        <fullName evidence="6">Transcriptase subunit beta</fullName>
    </alternativeName>
</protein>
<dbReference type="InterPro" id="IPR042107">
    <property type="entry name" value="DNA-dir_RNA_pol_bsu_ext_1_sf"/>
</dbReference>
<dbReference type="PROSITE" id="PS01166">
    <property type="entry name" value="RNA_POL_BETA"/>
    <property type="match status" value="1"/>
</dbReference>
<evidence type="ECO:0000256" key="5">
    <source>
        <dbReference type="ARBA" id="ARBA00048552"/>
    </source>
</evidence>
<dbReference type="Gene3D" id="3.90.1100.10">
    <property type="match status" value="2"/>
</dbReference>
<evidence type="ECO:0000313" key="16">
    <source>
        <dbReference type="Proteomes" id="UP001241110"/>
    </source>
</evidence>
<dbReference type="GO" id="GO:0032549">
    <property type="term" value="F:ribonucleoside binding"/>
    <property type="evidence" value="ECO:0007669"/>
    <property type="project" value="InterPro"/>
</dbReference>
<dbReference type="InterPro" id="IPR007642">
    <property type="entry name" value="RNA_pol_Rpb2_2"/>
</dbReference>
<dbReference type="Pfam" id="PF10385">
    <property type="entry name" value="RNA_pol_Rpb2_45"/>
    <property type="match status" value="1"/>
</dbReference>
<dbReference type="InterPro" id="IPR019462">
    <property type="entry name" value="DNA-dir_RNA_pol_bsu_external_1"/>
</dbReference>
<dbReference type="Gene3D" id="3.90.1110.10">
    <property type="entry name" value="RNA polymerase Rpb2, domain 2"/>
    <property type="match status" value="1"/>
</dbReference>
<keyword evidence="3 6" id="KW-0548">Nucleotidyltransferase</keyword>
<comment type="function">
    <text evidence="6 8">DNA-dependent RNA polymerase catalyzes the transcription of DNA into RNA using the four ribonucleoside triphosphates as substrates.</text>
</comment>
<dbReference type="Pfam" id="PF04560">
    <property type="entry name" value="RNA_pol_Rpb2_7"/>
    <property type="match status" value="1"/>
</dbReference>
<dbReference type="Pfam" id="PF04563">
    <property type="entry name" value="RNA_pol_Rpb2_1"/>
    <property type="match status" value="1"/>
</dbReference>
<dbReference type="Gene3D" id="2.30.150.10">
    <property type="entry name" value="DNA-directed RNA polymerase, beta subunit, external 1 domain"/>
    <property type="match status" value="1"/>
</dbReference>
<dbReference type="Gene3D" id="3.90.1800.10">
    <property type="entry name" value="RNA polymerase alpha subunit dimerisation domain"/>
    <property type="match status" value="1"/>
</dbReference>
<dbReference type="InterPro" id="IPR007641">
    <property type="entry name" value="RNA_pol_Rpb2_7"/>
</dbReference>
<dbReference type="NCBIfam" id="NF001616">
    <property type="entry name" value="PRK00405.1"/>
    <property type="match status" value="1"/>
</dbReference>
<sequence length="1290" mass="145793">MTTNRLNNRISFASTRQLVDYPDFLDIQLQSFVDFFQIETAPEKRAQEGLYKVFMENFPITDSRENFKLEFIDYTIDPPKYSVDESIDRGLTYSVPLKAKLRLSCSDPDNEDFETIEQEVFLGNVPYMTERGSFVINGAERVIVSQLHRSPGVFFSMSKHTNGTKLYSARIIPFKGSWIEFSTDVNNVMYAYIDRKKKFPVTTLLRAIGFGSDKEILDLFGLSEELPVNKATLKRMVGRKLAARVLRTWTEDFVDEDTGEVVSIDRNEVLLERDHVVKEDDLDVILDSESKVVIVHREDVNVADYSIIYNTLQKDNSNSEKEAVEQIYRQLRNTEAPDEQTAREVIHSLFFSDKRYDLGEVGRYRINKKLGLEISSEVRVLTTEDIVSIVKYLIGLINSKALVDDIDHLSNRRVRTVGEQLYAQFGVGLARMARTIKERMNVRDNEDFKPVDLINARTLSSVINSFFGTNQLSQFMDQTNPLSEITHKRRMSALGPGGLSRERAGFEVRDVHYTHYGRLCTIETPEGPNIGLISSLCVHAKINSMGFIETPYLEVDNGKVKVEQEPIYLTAEEEDTHYIAQARVAVDEKGNFQTDKVKTRYEGDFPVVEPEKITYMDVATNQIVSVAASLIPFLEHDDANRALMGSNMQRQAVPLLRPEAPIVGTGLEGRVARDSRALVVAEMNGVIEFVDSTKIVVRYDLTDNQRLVSFDEELKTYNLIKFRRTNQDTCINLKPIVFKGQRVVKGDILCEGYATQKGELALGRNLMVAFMPWQGYNFEDAIVISEKVVREDIFTSLHIEEFELEVRDTKRGEEELTSEIPNVSEESVKNLDENGIIRVGSDVREGDILIGKITPKGESDPTPEEKLLRAIFGDKAGDVKDASMKAPPSLKGVVIDTKLFSRPKKDKDGREKMKNEVKTLMKKYSRDLNSVKDVMVEKMVQLLDGKTSQGVKHKFGDEVVSKGVKFSRRNIVENLFPDKNIYRDESSYNVPEEVNLLSDLTLENWTNEPEVSTLLEGLVKNYNKKRNEISARFKRERFTLEVGDELPAGIVQLAKVYVAKKRKLKVGDKMAGRHGNKGVVARIVREEDMPFLADGTAVDIVLNPLGVPSRMNLGQIYETVLGWAGRKLGKTYATPIFDGATEEEVLTELKDAGLPDFGRTYLHDGLTGQRFDQPVTVGIIYMLKLGHLVDDKMHARSIGPYSLITQQPLGGKAQFGGQRFGEMEVWALEAFGASHILQEILTVKSDDVVGRAKAYEAIVKGENMPKPNIPESFNVLVHELRGLALEITLE</sequence>
<evidence type="ECO:0000259" key="11">
    <source>
        <dbReference type="Pfam" id="PF04561"/>
    </source>
</evidence>
<dbReference type="EMBL" id="JASJOS010000003">
    <property type="protein sequence ID" value="MDJ1480124.1"/>
    <property type="molecule type" value="Genomic_DNA"/>
</dbReference>
<name>A0AAE3U7Z4_9BACT</name>
<evidence type="ECO:0000256" key="7">
    <source>
        <dbReference type="RuleBase" id="RU000434"/>
    </source>
</evidence>
<keyword evidence="4 6" id="KW-0804">Transcription</keyword>
<evidence type="ECO:0000256" key="1">
    <source>
        <dbReference type="ARBA" id="ARBA00022478"/>
    </source>
</evidence>
<feature type="domain" description="RNA polymerase Rpb2" evidence="11">
    <location>
        <begin position="149"/>
        <end position="219"/>
    </location>
</feature>
<comment type="catalytic activity">
    <reaction evidence="5 6 8">
        <text>RNA(n) + a ribonucleoside 5'-triphosphate = RNA(n+1) + diphosphate</text>
        <dbReference type="Rhea" id="RHEA:21248"/>
        <dbReference type="Rhea" id="RHEA-COMP:14527"/>
        <dbReference type="Rhea" id="RHEA-COMP:17342"/>
        <dbReference type="ChEBI" id="CHEBI:33019"/>
        <dbReference type="ChEBI" id="CHEBI:61557"/>
        <dbReference type="ChEBI" id="CHEBI:140395"/>
        <dbReference type="EC" id="2.7.7.6"/>
    </reaction>
</comment>
<dbReference type="InterPro" id="IPR007120">
    <property type="entry name" value="DNA-dir_RNAP_su2_dom"/>
</dbReference>
<gene>
    <name evidence="6 15" type="primary">rpoB</name>
    <name evidence="15" type="ORF">QNI16_06470</name>
</gene>
<dbReference type="GO" id="GO:0000428">
    <property type="term" value="C:DNA-directed RNA polymerase complex"/>
    <property type="evidence" value="ECO:0007669"/>
    <property type="project" value="UniProtKB-KW"/>
</dbReference>
<dbReference type="Pfam" id="PF04561">
    <property type="entry name" value="RNA_pol_Rpb2_2"/>
    <property type="match status" value="2"/>
</dbReference>
<dbReference type="InterPro" id="IPR007644">
    <property type="entry name" value="RNA_pol_bsu_protrusion"/>
</dbReference>
<dbReference type="InterPro" id="IPR007645">
    <property type="entry name" value="RNA_pol_Rpb2_3"/>
</dbReference>
<feature type="domain" description="DNA-directed RNA polymerase beta subunit external 1" evidence="14">
    <location>
        <begin position="552"/>
        <end position="619"/>
    </location>
</feature>
<dbReference type="RefSeq" id="WP_313976699.1">
    <property type="nucleotide sequence ID" value="NZ_JASJOS010000003.1"/>
</dbReference>
<dbReference type="InterPro" id="IPR015712">
    <property type="entry name" value="DNA-dir_RNA_pol_su2"/>
</dbReference>
<dbReference type="HAMAP" id="MF_01321">
    <property type="entry name" value="RNApol_bact_RpoB"/>
    <property type="match status" value="1"/>
</dbReference>
<evidence type="ECO:0000259" key="10">
    <source>
        <dbReference type="Pfam" id="PF04560"/>
    </source>
</evidence>
<dbReference type="CDD" id="cd00653">
    <property type="entry name" value="RNA_pol_B_RPB2"/>
    <property type="match status" value="1"/>
</dbReference>
<comment type="subunit">
    <text evidence="6 8">The RNAP catalytic core consists of 2 alpha, 1 beta, 1 beta' and 1 omega subunit. When a sigma factor is associated with the core the holoenzyme is formed, which can initiate transcription.</text>
</comment>
<feature type="domain" description="RNA polymerase Rpb2" evidence="10">
    <location>
        <begin position="1216"/>
        <end position="1289"/>
    </location>
</feature>
<reference evidence="15" key="1">
    <citation type="submission" date="2023-05" db="EMBL/GenBank/DDBJ databases">
        <authorList>
            <person name="Zhang X."/>
        </authorList>
    </citation>
    <scope>NUCLEOTIDE SEQUENCE</scope>
    <source>
        <strain evidence="15">YF14B1</strain>
    </source>
</reference>
<evidence type="ECO:0000256" key="6">
    <source>
        <dbReference type="HAMAP-Rule" id="MF_01321"/>
    </source>
</evidence>
<evidence type="ECO:0000256" key="2">
    <source>
        <dbReference type="ARBA" id="ARBA00022679"/>
    </source>
</evidence>
<dbReference type="InterPro" id="IPR010243">
    <property type="entry name" value="RNA_pol_bsu_bac"/>
</dbReference>
<dbReference type="InterPro" id="IPR007121">
    <property type="entry name" value="RNA_pol_bsu_CS"/>
</dbReference>
<dbReference type="GO" id="GO:0006351">
    <property type="term" value="P:DNA-templated transcription"/>
    <property type="evidence" value="ECO:0007669"/>
    <property type="project" value="UniProtKB-UniRule"/>
</dbReference>
<feature type="domain" description="RNA polymerase Rpb2" evidence="13">
    <location>
        <begin position="474"/>
        <end position="542"/>
    </location>
</feature>
<keyword evidence="2 6" id="KW-0808">Transferase</keyword>
<evidence type="ECO:0000259" key="13">
    <source>
        <dbReference type="Pfam" id="PF04565"/>
    </source>
</evidence>
<evidence type="ECO:0000259" key="14">
    <source>
        <dbReference type="Pfam" id="PF10385"/>
    </source>
</evidence>
<dbReference type="Pfam" id="PF00562">
    <property type="entry name" value="RNA_pol_Rpb2_6"/>
    <property type="match status" value="1"/>
</dbReference>
<keyword evidence="1 6" id="KW-0240">DNA-directed RNA polymerase</keyword>
<dbReference type="SUPFAM" id="SSF64484">
    <property type="entry name" value="beta and beta-prime subunits of DNA dependent RNA-polymerase"/>
    <property type="match status" value="1"/>
</dbReference>
<dbReference type="InterPro" id="IPR014724">
    <property type="entry name" value="RNA_pol_RPB2_OB-fold"/>
</dbReference>
<feature type="domain" description="RNA polymerase beta subunit protrusion" evidence="12">
    <location>
        <begin position="25"/>
        <end position="460"/>
    </location>
</feature>
<dbReference type="EC" id="2.7.7.6" evidence="6 8"/>
<dbReference type="Gene3D" id="2.40.50.150">
    <property type="match status" value="1"/>
</dbReference>
<comment type="caution">
    <text evidence="15">The sequence shown here is derived from an EMBL/GenBank/DDBJ whole genome shotgun (WGS) entry which is preliminary data.</text>
</comment>
<evidence type="ECO:0000256" key="3">
    <source>
        <dbReference type="ARBA" id="ARBA00022695"/>
    </source>
</evidence>
<dbReference type="GO" id="GO:0003677">
    <property type="term" value="F:DNA binding"/>
    <property type="evidence" value="ECO:0007669"/>
    <property type="project" value="UniProtKB-UniRule"/>
</dbReference>
<dbReference type="InterPro" id="IPR037034">
    <property type="entry name" value="RNA_pol_Rpb2_2_sf"/>
</dbReference>
<proteinExistence type="inferred from homology"/>
<accession>A0AAE3U7Z4</accession>
<dbReference type="Gene3D" id="2.40.50.100">
    <property type="match status" value="1"/>
</dbReference>
<evidence type="ECO:0000256" key="4">
    <source>
        <dbReference type="ARBA" id="ARBA00023163"/>
    </source>
</evidence>
<dbReference type="Pfam" id="PF04565">
    <property type="entry name" value="RNA_pol_Rpb2_3"/>
    <property type="match status" value="1"/>
</dbReference>
<dbReference type="PANTHER" id="PTHR20856">
    <property type="entry name" value="DNA-DIRECTED RNA POLYMERASE I SUBUNIT 2"/>
    <property type="match status" value="1"/>
</dbReference>
<dbReference type="InterPro" id="IPR037033">
    <property type="entry name" value="DNA-dir_RNAP_su2_hyb_sf"/>
</dbReference>
<dbReference type="GO" id="GO:0003899">
    <property type="term" value="F:DNA-directed RNA polymerase activity"/>
    <property type="evidence" value="ECO:0007669"/>
    <property type="project" value="UniProtKB-UniRule"/>
</dbReference>
<evidence type="ECO:0000259" key="9">
    <source>
        <dbReference type="Pfam" id="PF00562"/>
    </source>
</evidence>
<dbReference type="Gene3D" id="2.40.270.10">
    <property type="entry name" value="DNA-directed RNA polymerase, subunit 2, domain 6"/>
    <property type="match status" value="2"/>
</dbReference>